<protein>
    <submittedName>
        <fullName evidence="2">PadR family transcriptional regulator</fullName>
    </submittedName>
</protein>
<reference evidence="2 3" key="1">
    <citation type="submission" date="2023-05" db="EMBL/GenBank/DDBJ databases">
        <title>Streptomyces fuscus sp. nov., a brown-black pigment producing actinomyces isolated from dry sand of Sea duck farm.</title>
        <authorList>
            <person name="Xie J."/>
            <person name="Shen N."/>
        </authorList>
    </citation>
    <scope>NUCLEOTIDE SEQUENCE [LARGE SCALE GENOMIC DNA]</scope>
    <source>
        <strain evidence="2 3">GXMU-J15</strain>
    </source>
</reference>
<organism evidence="2 3">
    <name type="scientific">Streptomyces fuscus</name>
    <dbReference type="NCBI Taxonomy" id="3048495"/>
    <lineage>
        <taxon>Bacteria</taxon>
        <taxon>Bacillati</taxon>
        <taxon>Actinomycetota</taxon>
        <taxon>Actinomycetes</taxon>
        <taxon>Kitasatosporales</taxon>
        <taxon>Streptomycetaceae</taxon>
        <taxon>Streptomyces</taxon>
    </lineage>
</organism>
<dbReference type="Proteomes" id="UP001241926">
    <property type="component" value="Unassembled WGS sequence"/>
</dbReference>
<evidence type="ECO:0000313" key="2">
    <source>
        <dbReference type="EMBL" id="MDL2082216.1"/>
    </source>
</evidence>
<dbReference type="SUPFAM" id="SSF46785">
    <property type="entry name" value="Winged helix' DNA-binding domain"/>
    <property type="match status" value="1"/>
</dbReference>
<dbReference type="Gene3D" id="1.10.10.10">
    <property type="entry name" value="Winged helix-like DNA-binding domain superfamily/Winged helix DNA-binding domain"/>
    <property type="match status" value="1"/>
</dbReference>
<feature type="domain" description="Transcription regulator PadR N-terminal" evidence="1">
    <location>
        <begin position="9"/>
        <end position="75"/>
    </location>
</feature>
<dbReference type="RefSeq" id="WP_261718572.1">
    <property type="nucleotide sequence ID" value="NZ_JASJUS010000094.1"/>
</dbReference>
<dbReference type="Pfam" id="PF03551">
    <property type="entry name" value="PadR"/>
    <property type="match status" value="1"/>
</dbReference>
<dbReference type="InterPro" id="IPR036390">
    <property type="entry name" value="WH_DNA-bd_sf"/>
</dbReference>
<dbReference type="InterPro" id="IPR036388">
    <property type="entry name" value="WH-like_DNA-bd_sf"/>
</dbReference>
<keyword evidence="3" id="KW-1185">Reference proteome</keyword>
<dbReference type="PANTHER" id="PTHR43252:SF2">
    <property type="entry name" value="TRANSCRIPTION REGULATOR, PADR-LIKE FAMILY"/>
    <property type="match status" value="1"/>
</dbReference>
<sequence>MRPDLRAAVLLLLRERAYSGHQIVQELERRSLGMWRPRPGSVYPVLQQFEEQGLVRATGRQGSRLFHLTEEGVRHCDEGAREWGEPWDAWRETAHEGVPELYRQLTQLTGCVQQVGAVGSGAQVERASRLLARTRRELYLLLAEDDEKGAEGGAEEAQ</sequence>
<accession>A0ABT7JBH3</accession>
<evidence type="ECO:0000259" key="1">
    <source>
        <dbReference type="Pfam" id="PF03551"/>
    </source>
</evidence>
<comment type="caution">
    <text evidence="2">The sequence shown here is derived from an EMBL/GenBank/DDBJ whole genome shotgun (WGS) entry which is preliminary data.</text>
</comment>
<dbReference type="InterPro" id="IPR005149">
    <property type="entry name" value="Tscrpt_reg_PadR_N"/>
</dbReference>
<evidence type="ECO:0000313" key="3">
    <source>
        <dbReference type="Proteomes" id="UP001241926"/>
    </source>
</evidence>
<dbReference type="EMBL" id="JASJUS010000094">
    <property type="protein sequence ID" value="MDL2082216.1"/>
    <property type="molecule type" value="Genomic_DNA"/>
</dbReference>
<name>A0ABT7JBH3_9ACTN</name>
<dbReference type="PANTHER" id="PTHR43252">
    <property type="entry name" value="TRANSCRIPTIONAL REGULATOR YQJI"/>
    <property type="match status" value="1"/>
</dbReference>
<proteinExistence type="predicted"/>
<gene>
    <name evidence="2" type="ORF">QNN03_38015</name>
</gene>